<evidence type="ECO:0008006" key="3">
    <source>
        <dbReference type="Google" id="ProtNLM"/>
    </source>
</evidence>
<dbReference type="RefSeq" id="XP_041232201.1">
    <property type="nucleotide sequence ID" value="XM_041360286.1"/>
</dbReference>
<evidence type="ECO:0000313" key="2">
    <source>
        <dbReference type="Proteomes" id="UP001195769"/>
    </source>
</evidence>
<proteinExistence type="predicted"/>
<dbReference type="SUPFAM" id="SSF103107">
    <property type="entry name" value="Hypothetical protein c14orf129, hspc210"/>
    <property type="match status" value="1"/>
</dbReference>
<evidence type="ECO:0000313" key="1">
    <source>
        <dbReference type="EMBL" id="KAG1906626.1"/>
    </source>
</evidence>
<dbReference type="Gene3D" id="3.30.2280.10">
    <property type="entry name" value="Hypothetical protein (hspc210)"/>
    <property type="match status" value="1"/>
</dbReference>
<reference evidence="1" key="1">
    <citation type="journal article" date="2020" name="New Phytol.">
        <title>Comparative genomics reveals dynamic genome evolution in host specialist ectomycorrhizal fungi.</title>
        <authorList>
            <person name="Lofgren L.A."/>
            <person name="Nguyen N.H."/>
            <person name="Vilgalys R."/>
            <person name="Ruytinx J."/>
            <person name="Liao H.L."/>
            <person name="Branco S."/>
            <person name="Kuo A."/>
            <person name="LaButti K."/>
            <person name="Lipzen A."/>
            <person name="Andreopoulos W."/>
            <person name="Pangilinan J."/>
            <person name="Riley R."/>
            <person name="Hundley H."/>
            <person name="Na H."/>
            <person name="Barry K."/>
            <person name="Grigoriev I.V."/>
            <person name="Stajich J.E."/>
            <person name="Kennedy P.G."/>
        </authorList>
    </citation>
    <scope>NUCLEOTIDE SEQUENCE</scope>
    <source>
        <strain evidence="1">FC203</strain>
    </source>
</reference>
<dbReference type="Proteomes" id="UP001195769">
    <property type="component" value="Unassembled WGS sequence"/>
</dbReference>
<dbReference type="EMBL" id="JABBWK010000004">
    <property type="protein sequence ID" value="KAG1906626.1"/>
    <property type="molecule type" value="Genomic_DNA"/>
</dbReference>
<organism evidence="1 2">
    <name type="scientific">Suillus fuscotomentosus</name>
    <dbReference type="NCBI Taxonomy" id="1912939"/>
    <lineage>
        <taxon>Eukaryota</taxon>
        <taxon>Fungi</taxon>
        <taxon>Dikarya</taxon>
        <taxon>Basidiomycota</taxon>
        <taxon>Agaricomycotina</taxon>
        <taxon>Agaricomycetes</taxon>
        <taxon>Agaricomycetidae</taxon>
        <taxon>Boletales</taxon>
        <taxon>Suillineae</taxon>
        <taxon>Suillaceae</taxon>
        <taxon>Suillus</taxon>
    </lineage>
</organism>
<dbReference type="InterPro" id="IPR023231">
    <property type="entry name" value="GSKIP_dom_sf"/>
</dbReference>
<accession>A0AAD4HS73</accession>
<dbReference type="GeneID" id="64654584"/>
<sequence length="121" mass="13707">MSLPPWFSKLYNTGIHRYTWKLTFPKIMSTSFYHAELSRALSEQAFGLARFDVCRGSSPHEATASVTLLEGRTIRITLTARGYQLDGDQIFESIEGLLQAVSAAYEGRRREALFSRLRSLS</sequence>
<gene>
    <name evidence="1" type="ORF">F5891DRAFT_1003107</name>
</gene>
<name>A0AAD4HS73_9AGAM</name>
<protein>
    <recommendedName>
        <fullName evidence="3">GSKIP domain-containing protein</fullName>
    </recommendedName>
</protein>
<keyword evidence="2" id="KW-1185">Reference proteome</keyword>
<dbReference type="AlphaFoldDB" id="A0AAD4HS73"/>
<comment type="caution">
    <text evidence="1">The sequence shown here is derived from an EMBL/GenBank/DDBJ whole genome shotgun (WGS) entry which is preliminary data.</text>
</comment>